<dbReference type="EMBL" id="LSRX01000344">
    <property type="protein sequence ID" value="OLP99947.1"/>
    <property type="molecule type" value="Genomic_DNA"/>
</dbReference>
<feature type="region of interest" description="Disordered" evidence="1">
    <location>
        <begin position="406"/>
        <end position="432"/>
    </location>
</feature>
<dbReference type="Proteomes" id="UP000186817">
    <property type="component" value="Unassembled WGS sequence"/>
</dbReference>
<keyword evidence="3" id="KW-1185">Reference proteome</keyword>
<evidence type="ECO:0000313" key="3">
    <source>
        <dbReference type="Proteomes" id="UP000186817"/>
    </source>
</evidence>
<feature type="region of interest" description="Disordered" evidence="1">
    <location>
        <begin position="261"/>
        <end position="375"/>
    </location>
</feature>
<evidence type="ECO:0000256" key="1">
    <source>
        <dbReference type="SAM" id="MobiDB-lite"/>
    </source>
</evidence>
<evidence type="ECO:0000313" key="2">
    <source>
        <dbReference type="EMBL" id="OLP99947.1"/>
    </source>
</evidence>
<dbReference type="AlphaFoldDB" id="A0A1Q9DXQ3"/>
<accession>A0A1Q9DXQ3</accession>
<proteinExistence type="predicted"/>
<feature type="compositionally biased region" description="Low complexity" evidence="1">
    <location>
        <begin position="406"/>
        <end position="427"/>
    </location>
</feature>
<feature type="compositionally biased region" description="Basic residues" evidence="1">
    <location>
        <begin position="130"/>
        <end position="144"/>
    </location>
</feature>
<name>A0A1Q9DXQ3_SYMMI</name>
<organism evidence="2 3">
    <name type="scientific">Symbiodinium microadriaticum</name>
    <name type="common">Dinoflagellate</name>
    <name type="synonym">Zooxanthella microadriatica</name>
    <dbReference type="NCBI Taxonomy" id="2951"/>
    <lineage>
        <taxon>Eukaryota</taxon>
        <taxon>Sar</taxon>
        <taxon>Alveolata</taxon>
        <taxon>Dinophyceae</taxon>
        <taxon>Suessiales</taxon>
        <taxon>Symbiodiniaceae</taxon>
        <taxon>Symbiodinium</taxon>
    </lineage>
</organism>
<feature type="compositionally biased region" description="Low complexity" evidence="1">
    <location>
        <begin position="147"/>
        <end position="166"/>
    </location>
</feature>
<comment type="caution">
    <text evidence="2">The sequence shown here is derived from an EMBL/GenBank/DDBJ whole genome shotgun (WGS) entry which is preliminary data.</text>
</comment>
<sequence length="475" mass="50038">MDGWTDGWKVLGNRRKRRRVITSSDEEGVPVGEADGKPAASCAVRPLEIPRNSLKAVQAAASEPQDVPKAAPAAASEPQDIPKALPAAASERQDLHKAEPAPASEPQDVPKVAEPGASYEEPGLSVRPLAARKPKPKASRARKRSALEASAVPAQEAGDQQDDGQAPTAKADPDNTEQCPVTSRKSPRVGPKKSPDVVKALRAAKRYLTTSGRAEDPIMRARIQVLSELSEEEASAFTEANASRKKGEWCFEVLSPKVEARLQTTEAPSPASQSTGAAGADVAAGPEPSEAPKDTTATEVHSLNQGDASTAKRDVVFETAVHEASTAKPPPPAPSFAERTSVKVPAAPPQPVNSRGRGQSARVRPKAPAASDRKKLDLALSAEVVQGPPLPEGRRRFAPIRPAARPVGVAKPKQAAAPAADAAGGAVTSRPGRARCRHANETRHGPHVICADCGEELRFDAWRLELVDDMDLQSV</sequence>
<gene>
    <name evidence="2" type="ORF">AK812_SmicGene17434</name>
</gene>
<reference evidence="2 3" key="1">
    <citation type="submission" date="2016-02" db="EMBL/GenBank/DDBJ databases">
        <title>Genome analysis of coral dinoflagellate symbionts highlights evolutionary adaptations to a symbiotic lifestyle.</title>
        <authorList>
            <person name="Aranda M."/>
            <person name="Li Y."/>
            <person name="Liew Y.J."/>
            <person name="Baumgarten S."/>
            <person name="Simakov O."/>
            <person name="Wilson M."/>
            <person name="Piel J."/>
            <person name="Ashoor H."/>
            <person name="Bougouffa S."/>
            <person name="Bajic V.B."/>
            <person name="Ryu T."/>
            <person name="Ravasi T."/>
            <person name="Bayer T."/>
            <person name="Micklem G."/>
            <person name="Kim H."/>
            <person name="Bhak J."/>
            <person name="Lajeunesse T.C."/>
            <person name="Voolstra C.R."/>
        </authorList>
    </citation>
    <scope>NUCLEOTIDE SEQUENCE [LARGE SCALE GENOMIC DNA]</scope>
    <source>
        <strain evidence="2 3">CCMP2467</strain>
    </source>
</reference>
<feature type="region of interest" description="Disordered" evidence="1">
    <location>
        <begin position="55"/>
        <end position="198"/>
    </location>
</feature>
<protein>
    <submittedName>
        <fullName evidence="2">Uncharacterized protein</fullName>
    </submittedName>
</protein>
<feature type="compositionally biased region" description="Polar residues" evidence="1">
    <location>
        <begin position="262"/>
        <end position="276"/>
    </location>
</feature>
<feature type="compositionally biased region" description="Polar residues" evidence="1">
    <location>
        <begin position="295"/>
        <end position="308"/>
    </location>
</feature>
<dbReference type="OrthoDB" id="10532622at2759"/>
<dbReference type="OMA" id="HANETRH"/>